<proteinExistence type="predicted"/>
<sequence length="182" mass="19453">AQGIEAQTLANVYLALDNNLEIVPVINKIDLPSAEPERVKQEIEDVIGLDTSDAVLASAKAGIGIKEILEQVVKKMPSPNGEPDNPLKALIFDSHYDAYKGVIVYVRVVDGSIKAGNKIRFMATGAEFEVIEVGAFMPRMAIVSELAVGDVGFIVAGIKNVKDTRVGDTVTDAKKPALEPLP</sequence>
<dbReference type="EMBL" id="JAHZIK010003048">
    <property type="protein sequence ID" value="MBW7461548.1"/>
    <property type="molecule type" value="Genomic_DNA"/>
</dbReference>
<dbReference type="InterPro" id="IPR004161">
    <property type="entry name" value="EFTu-like_2"/>
</dbReference>
<accession>A0ABS7CKU2</accession>
<feature type="non-terminal residue" evidence="4">
    <location>
        <position position="1"/>
    </location>
</feature>
<dbReference type="InterPro" id="IPR027417">
    <property type="entry name" value="P-loop_NTPase"/>
</dbReference>
<dbReference type="CDD" id="cd03699">
    <property type="entry name" value="EF4_II"/>
    <property type="match status" value="1"/>
</dbReference>
<gene>
    <name evidence="4" type="ORF">K0U00_46575</name>
</gene>
<keyword evidence="5" id="KW-1185">Reference proteome</keyword>
<dbReference type="Pfam" id="PF00009">
    <property type="entry name" value="GTP_EFTU"/>
    <property type="match status" value="1"/>
</dbReference>
<keyword evidence="1" id="KW-0547">Nucleotide-binding</keyword>
<dbReference type="Gene3D" id="2.40.30.10">
    <property type="entry name" value="Translation factors"/>
    <property type="match status" value="1"/>
</dbReference>
<evidence type="ECO:0000259" key="3">
    <source>
        <dbReference type="Pfam" id="PF03144"/>
    </source>
</evidence>
<dbReference type="Pfam" id="PF03144">
    <property type="entry name" value="GTP_EFTU_D2"/>
    <property type="match status" value="1"/>
</dbReference>
<feature type="domain" description="Translation elongation factor EFTu-like" evidence="3">
    <location>
        <begin position="101"/>
        <end position="171"/>
    </location>
</feature>
<dbReference type="Gene3D" id="3.40.50.300">
    <property type="entry name" value="P-loop containing nucleotide triphosphate hydrolases"/>
    <property type="match status" value="1"/>
</dbReference>
<protein>
    <submittedName>
        <fullName evidence="4">Elongation factor 4</fullName>
    </submittedName>
</protein>
<dbReference type="GO" id="GO:0003746">
    <property type="term" value="F:translation elongation factor activity"/>
    <property type="evidence" value="ECO:0007669"/>
    <property type="project" value="UniProtKB-KW"/>
</dbReference>
<evidence type="ECO:0000259" key="2">
    <source>
        <dbReference type="Pfam" id="PF00009"/>
    </source>
</evidence>
<feature type="non-terminal residue" evidence="4">
    <location>
        <position position="182"/>
    </location>
</feature>
<dbReference type="PANTHER" id="PTHR43512">
    <property type="entry name" value="TRANSLATION FACTOR GUF1-RELATED"/>
    <property type="match status" value="1"/>
</dbReference>
<evidence type="ECO:0000313" key="5">
    <source>
        <dbReference type="Proteomes" id="UP001519887"/>
    </source>
</evidence>
<name>A0ABS7CKU2_9BACL</name>
<evidence type="ECO:0000313" key="4">
    <source>
        <dbReference type="EMBL" id="MBW7461548.1"/>
    </source>
</evidence>
<dbReference type="InterPro" id="IPR006297">
    <property type="entry name" value="EF-4"/>
</dbReference>
<comment type="caution">
    <text evidence="4">The sequence shown here is derived from an EMBL/GenBank/DDBJ whole genome shotgun (WGS) entry which is preliminary data.</text>
</comment>
<keyword evidence="1" id="KW-0342">GTP-binding</keyword>
<evidence type="ECO:0000256" key="1">
    <source>
        <dbReference type="ARBA" id="ARBA00023134"/>
    </source>
</evidence>
<feature type="domain" description="Tr-type G" evidence="2">
    <location>
        <begin position="2"/>
        <end position="78"/>
    </location>
</feature>
<dbReference type="InterPro" id="IPR009000">
    <property type="entry name" value="Transl_B-barrel_sf"/>
</dbReference>
<dbReference type="InterPro" id="IPR000795">
    <property type="entry name" value="T_Tr_GTP-bd_dom"/>
</dbReference>
<dbReference type="SUPFAM" id="SSF50447">
    <property type="entry name" value="Translation proteins"/>
    <property type="match status" value="1"/>
</dbReference>
<organism evidence="4 5">
    <name type="scientific">Paenibacillus sepulcri</name>
    <dbReference type="NCBI Taxonomy" id="359917"/>
    <lineage>
        <taxon>Bacteria</taxon>
        <taxon>Bacillati</taxon>
        <taxon>Bacillota</taxon>
        <taxon>Bacilli</taxon>
        <taxon>Bacillales</taxon>
        <taxon>Paenibacillaceae</taxon>
        <taxon>Paenibacillus</taxon>
    </lineage>
</organism>
<keyword evidence="4" id="KW-0251">Elongation factor</keyword>
<dbReference type="Proteomes" id="UP001519887">
    <property type="component" value="Unassembled WGS sequence"/>
</dbReference>
<dbReference type="PANTHER" id="PTHR43512:SF4">
    <property type="entry name" value="TRANSLATION FACTOR GUF1 HOMOLOG, CHLOROPLASTIC"/>
    <property type="match status" value="1"/>
</dbReference>
<dbReference type="SUPFAM" id="SSF52540">
    <property type="entry name" value="P-loop containing nucleoside triphosphate hydrolases"/>
    <property type="match status" value="1"/>
</dbReference>
<keyword evidence="4" id="KW-0648">Protein biosynthesis</keyword>
<reference evidence="4 5" key="1">
    <citation type="submission" date="2021-07" db="EMBL/GenBank/DDBJ databases">
        <title>Paenibacillus radiodurans sp. nov., isolated from the southeastern edge of Tengger Desert.</title>
        <authorList>
            <person name="Zhang G."/>
        </authorList>
    </citation>
    <scope>NUCLEOTIDE SEQUENCE [LARGE SCALE GENOMIC DNA]</scope>
    <source>
        <strain evidence="4 5">CCM 7311</strain>
    </source>
</reference>